<protein>
    <submittedName>
        <fullName evidence="1">Uncharacterized protein</fullName>
    </submittedName>
</protein>
<feature type="non-terminal residue" evidence="1">
    <location>
        <position position="33"/>
    </location>
</feature>
<name>X1Q147_9ZZZZ</name>
<comment type="caution">
    <text evidence="1">The sequence shown here is derived from an EMBL/GenBank/DDBJ whole genome shotgun (WGS) entry which is preliminary data.</text>
</comment>
<proteinExistence type="predicted"/>
<dbReference type="EMBL" id="BARV01045968">
    <property type="protein sequence ID" value="GAI61938.1"/>
    <property type="molecule type" value="Genomic_DNA"/>
</dbReference>
<gene>
    <name evidence="1" type="ORF">S06H3_66945</name>
</gene>
<organism evidence="1">
    <name type="scientific">marine sediment metagenome</name>
    <dbReference type="NCBI Taxonomy" id="412755"/>
    <lineage>
        <taxon>unclassified sequences</taxon>
        <taxon>metagenomes</taxon>
        <taxon>ecological metagenomes</taxon>
    </lineage>
</organism>
<dbReference type="AlphaFoldDB" id="X1Q147"/>
<evidence type="ECO:0000313" key="1">
    <source>
        <dbReference type="EMBL" id="GAI61938.1"/>
    </source>
</evidence>
<sequence>MILDLYLYTSVGKLKFDLKNLASLCRLTEPEFT</sequence>
<reference evidence="1" key="1">
    <citation type="journal article" date="2014" name="Front. Microbiol.">
        <title>High frequency of phylogenetically diverse reductive dehalogenase-homologous genes in deep subseafloor sedimentary metagenomes.</title>
        <authorList>
            <person name="Kawai M."/>
            <person name="Futagami T."/>
            <person name="Toyoda A."/>
            <person name="Takaki Y."/>
            <person name="Nishi S."/>
            <person name="Hori S."/>
            <person name="Arai W."/>
            <person name="Tsubouchi T."/>
            <person name="Morono Y."/>
            <person name="Uchiyama I."/>
            <person name="Ito T."/>
            <person name="Fujiyama A."/>
            <person name="Inagaki F."/>
            <person name="Takami H."/>
        </authorList>
    </citation>
    <scope>NUCLEOTIDE SEQUENCE</scope>
    <source>
        <strain evidence="1">Expedition CK06-06</strain>
    </source>
</reference>
<accession>X1Q147</accession>